<dbReference type="CDD" id="cd00067">
    <property type="entry name" value="GAL4"/>
    <property type="match status" value="1"/>
</dbReference>
<dbReference type="GO" id="GO:0000978">
    <property type="term" value="F:RNA polymerase II cis-regulatory region sequence-specific DNA binding"/>
    <property type="evidence" value="ECO:0007669"/>
    <property type="project" value="TreeGrafter"/>
</dbReference>
<dbReference type="Pfam" id="PF00172">
    <property type="entry name" value="Zn_clus"/>
    <property type="match status" value="1"/>
</dbReference>
<protein>
    <recommendedName>
        <fullName evidence="8">Zn(2)-C6 fungal-type domain-containing protein</fullName>
    </recommendedName>
</protein>
<comment type="caution">
    <text evidence="9">The sequence shown here is derived from an EMBL/GenBank/DDBJ whole genome shotgun (WGS) entry which is preliminary data.</text>
</comment>
<dbReference type="PANTHER" id="PTHR31944:SF131">
    <property type="entry name" value="HEME-RESPONSIVE ZINC FINGER TRANSCRIPTION FACTOR HAP1"/>
    <property type="match status" value="1"/>
</dbReference>
<dbReference type="AlphaFoldDB" id="A0AAD9SVE6"/>
<dbReference type="PROSITE" id="PS50048">
    <property type="entry name" value="ZN2_CY6_FUNGAL_2"/>
    <property type="match status" value="1"/>
</dbReference>
<evidence type="ECO:0000256" key="4">
    <source>
        <dbReference type="ARBA" id="ARBA00023125"/>
    </source>
</evidence>
<keyword evidence="6" id="KW-0539">Nucleus</keyword>
<dbReference type="SUPFAM" id="SSF57701">
    <property type="entry name" value="Zn2/Cys6 DNA-binding domain"/>
    <property type="match status" value="1"/>
</dbReference>
<gene>
    <name evidence="9" type="ORF">QTJ16_006112</name>
</gene>
<proteinExistence type="predicted"/>
<keyword evidence="2" id="KW-0862">Zinc</keyword>
<dbReference type="GO" id="GO:0001228">
    <property type="term" value="F:DNA-binding transcription activator activity, RNA polymerase II-specific"/>
    <property type="evidence" value="ECO:0007669"/>
    <property type="project" value="TreeGrafter"/>
</dbReference>
<name>A0AAD9SVE6_9HELO</name>
<dbReference type="InterPro" id="IPR007219">
    <property type="entry name" value="XnlR_reg_dom"/>
</dbReference>
<dbReference type="Proteomes" id="UP001285354">
    <property type="component" value="Unassembled WGS sequence"/>
</dbReference>
<evidence type="ECO:0000313" key="10">
    <source>
        <dbReference type="Proteomes" id="UP001285354"/>
    </source>
</evidence>
<evidence type="ECO:0000256" key="1">
    <source>
        <dbReference type="ARBA" id="ARBA00022723"/>
    </source>
</evidence>
<evidence type="ECO:0000256" key="3">
    <source>
        <dbReference type="ARBA" id="ARBA00023015"/>
    </source>
</evidence>
<dbReference type="GO" id="GO:0006351">
    <property type="term" value="P:DNA-templated transcription"/>
    <property type="evidence" value="ECO:0007669"/>
    <property type="project" value="InterPro"/>
</dbReference>
<keyword evidence="4" id="KW-0238">DNA-binding</keyword>
<dbReference type="InterPro" id="IPR036864">
    <property type="entry name" value="Zn2-C6_fun-type_DNA-bd_sf"/>
</dbReference>
<feature type="domain" description="Zn(2)-C6 fungal-type" evidence="8">
    <location>
        <begin position="138"/>
        <end position="170"/>
    </location>
</feature>
<dbReference type="InterPro" id="IPR001138">
    <property type="entry name" value="Zn2Cys6_DnaBD"/>
</dbReference>
<dbReference type="Gene3D" id="4.10.240.10">
    <property type="entry name" value="Zn(2)-C6 fungal-type DNA-binding domain"/>
    <property type="match status" value="1"/>
</dbReference>
<evidence type="ECO:0000259" key="8">
    <source>
        <dbReference type="PROSITE" id="PS50048"/>
    </source>
</evidence>
<dbReference type="InterPro" id="IPR051430">
    <property type="entry name" value="Fungal_TF_Env_Response"/>
</dbReference>
<sequence length="895" mass="97876">MVAYTNCPVERVRLELERKTEGCLTSFNLSTGGRCQTRNVESLTFPQRENKSGPGAPYQQRSSSAQISPAEDLGPPIVTRRRHTTSHRLTHSAMSHSPSDSSQVQGPSTLKNADVAGESSEPGIGGQNKRSRTRMKESCERCRLKKNKCNREFPCGTCTKNGRSGRDCSYRDGCEEEDIKEDDRAFKKIRVVNYHSDTVKRGADLRVAEKTAILGEPMSSGGSSAVDARRQGDSRQSWTVPDAARTTAEPFFPIPPSLSFKNGGTAVSSFRSSHDSSRTLGRIDVKGKGSRYVAPGDKSVFMDHFGHSKSFIVDGLKDPSIVGLMQELHAYHRAMLPVSAKIEPTSTSVSGPADKALVTEMWRAMPSDSYLEILKARYISDWENVQRVLHIGCFLRECDEAAAARGESTVDTADASTPIGYWILPQILAVVAMVSRLHDQHDANSASESEKISDDQVARNVELVKRWLDQIPEKATNRLHTLQIRTLLLLAQEANMAPSQELWKESGTLVRHAMIMGLHQDPEENKQISALDKELRRRLWTTIVELDMQFSLGAGMPAATVPSNFQLGNLINASDEDLPDNSQDYPAGKSVDADASGEVLPQIALSFSLQDRLSATNLLGGHLNLEQDTTALLSLAKTLEKAVQPPPQQLRTSFRAGHVIHERMSQLFASIKLDMSIRRPLLAIYRTVAMGSSASYLPQARRGAFRCALAILSHLDALDPTIADPGVVQSKRHLNLFHILYKNDITQAALLVCNEIRSLKGVSRSVSTGDEPQESIPPTKPSLTRVVDDTLNSLLSRLGEFGCDLKDILAVSIVLQSVRAEGSGDEIQEAMKKGAQRVLTACQRAMPLARSDPVAHKALGAASPGDSWSSDMPADGKASLLNAADMVCCDLAWTH</sequence>
<feature type="region of interest" description="Disordered" evidence="7">
    <location>
        <begin position="764"/>
        <end position="783"/>
    </location>
</feature>
<feature type="compositionally biased region" description="Low complexity" evidence="7">
    <location>
        <begin position="91"/>
        <end position="102"/>
    </location>
</feature>
<dbReference type="SMART" id="SM00906">
    <property type="entry name" value="Fungal_trans"/>
    <property type="match status" value="1"/>
</dbReference>
<keyword evidence="3" id="KW-0805">Transcription regulation</keyword>
<feature type="region of interest" description="Disordered" evidence="7">
    <location>
        <begin position="42"/>
        <end position="137"/>
    </location>
</feature>
<dbReference type="CDD" id="cd12148">
    <property type="entry name" value="fungal_TF_MHR"/>
    <property type="match status" value="1"/>
</dbReference>
<dbReference type="GO" id="GO:0008270">
    <property type="term" value="F:zinc ion binding"/>
    <property type="evidence" value="ECO:0007669"/>
    <property type="project" value="InterPro"/>
</dbReference>
<keyword evidence="5" id="KW-0804">Transcription</keyword>
<evidence type="ECO:0000313" key="9">
    <source>
        <dbReference type="EMBL" id="KAK2624162.1"/>
    </source>
</evidence>
<keyword evidence="1" id="KW-0479">Metal-binding</keyword>
<evidence type="ECO:0000256" key="5">
    <source>
        <dbReference type="ARBA" id="ARBA00023163"/>
    </source>
</evidence>
<feature type="region of interest" description="Disordered" evidence="7">
    <location>
        <begin position="216"/>
        <end position="240"/>
    </location>
</feature>
<organism evidence="9 10">
    <name type="scientific">Diplocarpon rosae</name>
    <dbReference type="NCBI Taxonomy" id="946125"/>
    <lineage>
        <taxon>Eukaryota</taxon>
        <taxon>Fungi</taxon>
        <taxon>Dikarya</taxon>
        <taxon>Ascomycota</taxon>
        <taxon>Pezizomycotina</taxon>
        <taxon>Leotiomycetes</taxon>
        <taxon>Helotiales</taxon>
        <taxon>Drepanopezizaceae</taxon>
        <taxon>Diplocarpon</taxon>
    </lineage>
</organism>
<dbReference type="GO" id="GO:0005634">
    <property type="term" value="C:nucleus"/>
    <property type="evidence" value="ECO:0007669"/>
    <property type="project" value="TreeGrafter"/>
</dbReference>
<dbReference type="SMART" id="SM00066">
    <property type="entry name" value="GAL4"/>
    <property type="match status" value="1"/>
</dbReference>
<feature type="compositionally biased region" description="Basic residues" evidence="7">
    <location>
        <begin position="79"/>
        <end position="90"/>
    </location>
</feature>
<dbReference type="PANTHER" id="PTHR31944">
    <property type="entry name" value="HEME-RESPONSIVE ZINC FINGER TRANSCRIPTION FACTOR HAP1"/>
    <property type="match status" value="1"/>
</dbReference>
<accession>A0AAD9SVE6</accession>
<dbReference type="EMBL" id="JAUBYV010000010">
    <property type="protein sequence ID" value="KAK2624162.1"/>
    <property type="molecule type" value="Genomic_DNA"/>
</dbReference>
<reference evidence="9" key="1">
    <citation type="submission" date="2023-06" db="EMBL/GenBank/DDBJ databases">
        <title>Draft genome of Marssonina rosae.</title>
        <authorList>
            <person name="Cheng Q."/>
        </authorList>
    </citation>
    <scope>NUCLEOTIDE SEQUENCE</scope>
    <source>
        <strain evidence="9">R4</strain>
    </source>
</reference>
<evidence type="ECO:0000256" key="7">
    <source>
        <dbReference type="SAM" id="MobiDB-lite"/>
    </source>
</evidence>
<evidence type="ECO:0000256" key="2">
    <source>
        <dbReference type="ARBA" id="ARBA00022833"/>
    </source>
</evidence>
<keyword evidence="10" id="KW-1185">Reference proteome</keyword>
<evidence type="ECO:0000256" key="6">
    <source>
        <dbReference type="ARBA" id="ARBA00023242"/>
    </source>
</evidence>
<dbReference type="Pfam" id="PF04082">
    <property type="entry name" value="Fungal_trans"/>
    <property type="match status" value="1"/>
</dbReference>